<dbReference type="InterPro" id="IPR003961">
    <property type="entry name" value="FN3_dom"/>
</dbReference>
<protein>
    <submittedName>
        <fullName evidence="7">Myomesin 2a</fullName>
    </submittedName>
</protein>
<keyword evidence="2" id="KW-0393">Immunoglobulin domain</keyword>
<keyword evidence="8" id="KW-1185">Reference proteome</keyword>
<dbReference type="FunFam" id="2.60.40.10:FF:000124">
    <property type="entry name" value="Myomesin 1"/>
    <property type="match status" value="1"/>
</dbReference>
<dbReference type="PROSITE" id="PS50835">
    <property type="entry name" value="IG_LIKE"/>
    <property type="match status" value="2"/>
</dbReference>
<keyword evidence="4" id="KW-0472">Membrane</keyword>
<dbReference type="PANTHER" id="PTHR13817:SF22">
    <property type="entry name" value="MYOMESIN-2"/>
    <property type="match status" value="1"/>
</dbReference>
<proteinExistence type="predicted"/>
<dbReference type="Proteomes" id="UP000265160">
    <property type="component" value="Unplaced"/>
</dbReference>
<organism evidence="7 8">
    <name type="scientific">Maylandia zebra</name>
    <name type="common">zebra mbuna</name>
    <dbReference type="NCBI Taxonomy" id="106582"/>
    <lineage>
        <taxon>Eukaryota</taxon>
        <taxon>Metazoa</taxon>
        <taxon>Chordata</taxon>
        <taxon>Craniata</taxon>
        <taxon>Vertebrata</taxon>
        <taxon>Euteleostomi</taxon>
        <taxon>Actinopterygii</taxon>
        <taxon>Neopterygii</taxon>
        <taxon>Teleostei</taxon>
        <taxon>Neoteleostei</taxon>
        <taxon>Acanthomorphata</taxon>
        <taxon>Ovalentaria</taxon>
        <taxon>Cichlomorphae</taxon>
        <taxon>Cichliformes</taxon>
        <taxon>Cichlidae</taxon>
        <taxon>African cichlids</taxon>
        <taxon>Pseudocrenilabrinae</taxon>
        <taxon>Haplochromini</taxon>
        <taxon>Maylandia</taxon>
        <taxon>Maylandia zebra complex</taxon>
    </lineage>
</organism>
<dbReference type="PRINTS" id="PR01217">
    <property type="entry name" value="PRICHEXTENSN"/>
</dbReference>
<evidence type="ECO:0000256" key="1">
    <source>
        <dbReference type="ARBA" id="ARBA00022737"/>
    </source>
</evidence>
<dbReference type="Gene3D" id="2.60.40.10">
    <property type="entry name" value="Immunoglobulins"/>
    <property type="match status" value="7"/>
</dbReference>
<dbReference type="InterPro" id="IPR003599">
    <property type="entry name" value="Ig_sub"/>
</dbReference>
<evidence type="ECO:0000256" key="4">
    <source>
        <dbReference type="SAM" id="Phobius"/>
    </source>
</evidence>
<dbReference type="Ensembl" id="ENSMZET00005035921.1">
    <property type="protein sequence ID" value="ENSMZEP00005034687.1"/>
    <property type="gene ID" value="ENSMZEG00005025929.1"/>
</dbReference>
<feature type="domain" description="Ig-like" evidence="5">
    <location>
        <begin position="557"/>
        <end position="656"/>
    </location>
</feature>
<dbReference type="PANTHER" id="PTHR13817">
    <property type="entry name" value="TITIN"/>
    <property type="match status" value="1"/>
</dbReference>
<dbReference type="InterPro" id="IPR036116">
    <property type="entry name" value="FN3_sf"/>
</dbReference>
<dbReference type="CDD" id="cd00096">
    <property type="entry name" value="Ig"/>
    <property type="match status" value="1"/>
</dbReference>
<feature type="compositionally biased region" description="Low complexity" evidence="3">
    <location>
        <begin position="859"/>
        <end position="883"/>
    </location>
</feature>
<feature type="compositionally biased region" description="Pro residues" evidence="3">
    <location>
        <begin position="884"/>
        <end position="893"/>
    </location>
</feature>
<dbReference type="STRING" id="106582.ENSMZEP00005034687"/>
<dbReference type="FunFam" id="2.60.40.10:FF:000233">
    <property type="entry name" value="Myomesin 1"/>
    <property type="match status" value="1"/>
</dbReference>
<evidence type="ECO:0000313" key="7">
    <source>
        <dbReference type="Ensembl" id="ENSMZEP00005034687.1"/>
    </source>
</evidence>
<dbReference type="InterPro" id="IPR050964">
    <property type="entry name" value="Striated_Muscle_Regulatory"/>
</dbReference>
<dbReference type="InterPro" id="IPR007110">
    <property type="entry name" value="Ig-like_dom"/>
</dbReference>
<dbReference type="SUPFAM" id="SSF49265">
    <property type="entry name" value="Fibronectin type III"/>
    <property type="match status" value="1"/>
</dbReference>
<reference evidence="7" key="1">
    <citation type="submission" date="2025-08" db="UniProtKB">
        <authorList>
            <consortium name="Ensembl"/>
        </authorList>
    </citation>
    <scope>IDENTIFICATION</scope>
</reference>
<accession>A0A3P9DKH0</accession>
<dbReference type="FunFam" id="2.60.40.10:FF:000179">
    <property type="entry name" value="Myomesin 2"/>
    <property type="match status" value="1"/>
</dbReference>
<feature type="domain" description="Fibronectin type-III" evidence="6">
    <location>
        <begin position="239"/>
        <end position="336"/>
    </location>
</feature>
<dbReference type="InterPro" id="IPR013098">
    <property type="entry name" value="Ig_I-set"/>
</dbReference>
<dbReference type="FunFam" id="2.60.40.10:FF:000197">
    <property type="entry name" value="Myomesin 1"/>
    <property type="match status" value="1"/>
</dbReference>
<dbReference type="SMART" id="SM00060">
    <property type="entry name" value="FN3"/>
    <property type="match status" value="2"/>
</dbReference>
<evidence type="ECO:0000256" key="3">
    <source>
        <dbReference type="SAM" id="MobiDB-lite"/>
    </source>
</evidence>
<evidence type="ECO:0000256" key="2">
    <source>
        <dbReference type="ARBA" id="ARBA00023319"/>
    </source>
</evidence>
<dbReference type="CDD" id="cd00063">
    <property type="entry name" value="FN3"/>
    <property type="match status" value="3"/>
</dbReference>
<sequence length="913" mass="101094">CSIMSTPIWTAASTVRVMFFDFSSAFNTIRPTLLGDKLAAMQVDASLVSWIVDYLTGDHNMYVSHSVCLTSILILILIYVFSLPHRRPSAPGHVVATRNTKSSVFVHRVVGAKEWFACNHKPSNIPGKRDKMLHDGLTTYVFRVQAVNLFGSVRSHRSPLPLLWSLHSVRVLSSKHCGGSKVNAYYIDKRDADTLVWKEVNLNAVQKECVENLKEGTFYEFRVTAGNMAGVGLPSAASVPMKCEAWTMEEPGTGLPAYDLSFSEVRTSAVTGYFVDMAKKGSSEFVTVNQEAVSHRYLQVTGLEEGESYVFRVRAVNAHGVGKPSQLSEPVCAKAIPGTKEIVAGVDEETGDVFLSLEACEICETSKFVWSKNYKLISDCPRVAVTTKGRTSRLTFTNPDKDDLGKYSVIVTDTDGVSASHTLTEDALNTMLELSYAIRHPIVPLKHGLNYEVLEKGHVRFWLQAVKLSPSVSYRFIVNDKEVTSGEGQKISHDVATGIIQMTVDHFTRANEGTYTVQIHDGKAKTQSSLVLVGDVFKAALKEAEFQRKEHIRKQGPHFSEYLYFTVTEDCTVMLVCKVANVKKESTLHWYKDDEEIFSRKDHGVYKAVLSDDRGKDTSVFDISGKGASASELVLQCTPEGIRLQCYMNYYTEEMKTIWKHKENKIASSEKMRIGGTAEMAWMQICDPSDKEKGHYSMEISDGVKTHTRTFDLSGQVKSDFFFFCSDRGRVVGGLPDVVTIMEEKSLSLTCTVWGEPTPEVTWFKNEQEVASTEHTRVMFDGGKFASLVINKVTPEDSGKYSINVRNKYGGEFVEITVSVYRHGEKIPEPKLGQAKAAATTPVLPKSPAPPSKTPTPTPSKTQTPAPSMKSPTPASTPISKSPTPTPKSPTPPRSVKSPTPPRFMKSPTPPRK</sequence>
<dbReference type="InterPro" id="IPR013783">
    <property type="entry name" value="Ig-like_fold"/>
</dbReference>
<dbReference type="InterPro" id="IPR003598">
    <property type="entry name" value="Ig_sub2"/>
</dbReference>
<dbReference type="Pfam" id="PF07679">
    <property type="entry name" value="I-set"/>
    <property type="match status" value="1"/>
</dbReference>
<keyword evidence="1" id="KW-0677">Repeat</keyword>
<keyword evidence="4" id="KW-1133">Transmembrane helix</keyword>
<feature type="compositionally biased region" description="Pro residues" evidence="3">
    <location>
        <begin position="845"/>
        <end position="858"/>
    </location>
</feature>
<feature type="region of interest" description="Disordered" evidence="3">
    <location>
        <begin position="829"/>
        <end position="913"/>
    </location>
</feature>
<name>A0A3P9DKH0_9CICH</name>
<dbReference type="SMART" id="SM00409">
    <property type="entry name" value="IG"/>
    <property type="match status" value="2"/>
</dbReference>
<evidence type="ECO:0000313" key="8">
    <source>
        <dbReference type="Proteomes" id="UP000265160"/>
    </source>
</evidence>
<dbReference type="AlphaFoldDB" id="A0A3P9DKH0"/>
<evidence type="ECO:0000259" key="6">
    <source>
        <dbReference type="PROSITE" id="PS50853"/>
    </source>
</evidence>
<feature type="transmembrane region" description="Helical" evidence="4">
    <location>
        <begin position="62"/>
        <end position="81"/>
    </location>
</feature>
<dbReference type="SMART" id="SM00408">
    <property type="entry name" value="IGc2"/>
    <property type="match status" value="1"/>
</dbReference>
<dbReference type="InterPro" id="IPR036179">
    <property type="entry name" value="Ig-like_dom_sf"/>
</dbReference>
<dbReference type="GeneTree" id="ENSGT00940000157057"/>
<dbReference type="PRINTS" id="PR00014">
    <property type="entry name" value="FNTYPEIII"/>
</dbReference>
<evidence type="ECO:0000259" key="5">
    <source>
        <dbReference type="PROSITE" id="PS50835"/>
    </source>
</evidence>
<reference evidence="7" key="2">
    <citation type="submission" date="2025-09" db="UniProtKB">
        <authorList>
            <consortium name="Ensembl"/>
        </authorList>
    </citation>
    <scope>IDENTIFICATION</scope>
</reference>
<dbReference type="Pfam" id="PF00041">
    <property type="entry name" value="fn3"/>
    <property type="match status" value="1"/>
</dbReference>
<keyword evidence="4" id="KW-0812">Transmembrane</keyword>
<dbReference type="SUPFAM" id="SSF48726">
    <property type="entry name" value="Immunoglobulin"/>
    <property type="match status" value="4"/>
</dbReference>
<dbReference type="PROSITE" id="PS50853">
    <property type="entry name" value="FN3"/>
    <property type="match status" value="1"/>
</dbReference>
<feature type="domain" description="Ig-like" evidence="5">
    <location>
        <begin position="736"/>
        <end position="819"/>
    </location>
</feature>